<feature type="region of interest" description="Disordered" evidence="1">
    <location>
        <begin position="1"/>
        <end position="136"/>
    </location>
</feature>
<evidence type="ECO:0000313" key="2">
    <source>
        <dbReference type="EMBL" id="MED6226060.1"/>
    </source>
</evidence>
<proteinExistence type="predicted"/>
<dbReference type="Proteomes" id="UP001341840">
    <property type="component" value="Unassembled WGS sequence"/>
</dbReference>
<reference evidence="2 3" key="1">
    <citation type="journal article" date="2023" name="Plants (Basel)">
        <title>Bridging the Gap: Combining Genomics and Transcriptomics Approaches to Understand Stylosanthes scabra, an Orphan Legume from the Brazilian Caatinga.</title>
        <authorList>
            <person name="Ferreira-Neto J.R.C."/>
            <person name="da Silva M.D."/>
            <person name="Binneck E."/>
            <person name="de Melo N.F."/>
            <person name="da Silva R.H."/>
            <person name="de Melo A.L.T.M."/>
            <person name="Pandolfi V."/>
            <person name="Bustamante F.O."/>
            <person name="Brasileiro-Vidal A.C."/>
            <person name="Benko-Iseppon A.M."/>
        </authorList>
    </citation>
    <scope>NUCLEOTIDE SEQUENCE [LARGE SCALE GENOMIC DNA]</scope>
    <source>
        <tissue evidence="2">Leaves</tissue>
    </source>
</reference>
<feature type="compositionally biased region" description="Low complexity" evidence="1">
    <location>
        <begin position="100"/>
        <end position="109"/>
    </location>
</feature>
<organism evidence="2 3">
    <name type="scientific">Stylosanthes scabra</name>
    <dbReference type="NCBI Taxonomy" id="79078"/>
    <lineage>
        <taxon>Eukaryota</taxon>
        <taxon>Viridiplantae</taxon>
        <taxon>Streptophyta</taxon>
        <taxon>Embryophyta</taxon>
        <taxon>Tracheophyta</taxon>
        <taxon>Spermatophyta</taxon>
        <taxon>Magnoliopsida</taxon>
        <taxon>eudicotyledons</taxon>
        <taxon>Gunneridae</taxon>
        <taxon>Pentapetalae</taxon>
        <taxon>rosids</taxon>
        <taxon>fabids</taxon>
        <taxon>Fabales</taxon>
        <taxon>Fabaceae</taxon>
        <taxon>Papilionoideae</taxon>
        <taxon>50 kb inversion clade</taxon>
        <taxon>dalbergioids sensu lato</taxon>
        <taxon>Dalbergieae</taxon>
        <taxon>Pterocarpus clade</taxon>
        <taxon>Stylosanthes</taxon>
    </lineage>
</organism>
<feature type="compositionally biased region" description="Pro residues" evidence="1">
    <location>
        <begin position="88"/>
        <end position="99"/>
    </location>
</feature>
<evidence type="ECO:0000256" key="1">
    <source>
        <dbReference type="SAM" id="MobiDB-lite"/>
    </source>
</evidence>
<feature type="region of interest" description="Disordered" evidence="1">
    <location>
        <begin position="417"/>
        <end position="447"/>
    </location>
</feature>
<keyword evidence="3" id="KW-1185">Reference proteome</keyword>
<evidence type="ECO:0000313" key="3">
    <source>
        <dbReference type="Proteomes" id="UP001341840"/>
    </source>
</evidence>
<dbReference type="EMBL" id="JASCZI010274573">
    <property type="protein sequence ID" value="MED6226060.1"/>
    <property type="molecule type" value="Genomic_DNA"/>
</dbReference>
<name>A0ABU6ZW17_9FABA</name>
<feature type="compositionally biased region" description="Gly residues" evidence="1">
    <location>
        <begin position="8"/>
        <end position="19"/>
    </location>
</feature>
<accession>A0ABU6ZW17</accession>
<gene>
    <name evidence="2" type="ORF">PIB30_099784</name>
</gene>
<feature type="compositionally biased region" description="Polar residues" evidence="1">
    <location>
        <begin position="77"/>
        <end position="86"/>
    </location>
</feature>
<comment type="caution">
    <text evidence="2">The sequence shown here is derived from an EMBL/GenBank/DDBJ whole genome shotgun (WGS) entry which is preliminary data.</text>
</comment>
<feature type="compositionally biased region" description="Low complexity" evidence="1">
    <location>
        <begin position="42"/>
        <end position="51"/>
    </location>
</feature>
<protein>
    <submittedName>
        <fullName evidence="2">Uncharacterized protein</fullName>
    </submittedName>
</protein>
<sequence>MAKHSGKGRGGGQGRGTGYRGRPKKKTGVPLNLGGPPPPTVNTPTTTTGTTSQTTRDTIRSASDGLPPTRMIPTPGHRSQSYSGSDRTPPPPPPSPSPQSQPTQSQPQSHVLHPNTPHVRHPDTEASGDPAASGTLDTRQELSFDGSSCWFPPRVGTEYISEIYYNHYKWYVPVFSMAPEHSHFRFRKGEEEKMYRAWRARAAKRLRDLFYEIREEGAPTDWIPPDILVRLKEYWASEDFAKESELGRTPTVWEVFQRTHTNKEDRNKWVDRRSEESKTVGGRKRGCVYGMGRVPADTLPHSVDECTSDECSTASRPDLREQITLLNRELARQVEISTTQQTRYEELEARYLRERDEWRRTHQRQQQEISRLDGTISEMRSEMRSSIGQMWNYMQLVQNSSSGSAQLPPLPSFLTTSVPTHHCAPPGGDPTPDGNIDDGIYEDEDYD</sequence>
<feature type="compositionally biased region" description="Acidic residues" evidence="1">
    <location>
        <begin position="435"/>
        <end position="447"/>
    </location>
</feature>